<dbReference type="FunFam" id="3.20.20.70:FF:000036">
    <property type="entry name" value="Lipoyl synthase, mitochondrial"/>
    <property type="match status" value="1"/>
</dbReference>
<dbReference type="Pfam" id="PF01565">
    <property type="entry name" value="FAD_binding_4"/>
    <property type="match status" value="1"/>
</dbReference>
<dbReference type="NCBIfam" id="NF004019">
    <property type="entry name" value="PRK05481.1"/>
    <property type="match status" value="1"/>
</dbReference>
<dbReference type="GeneID" id="59261531"/>
<dbReference type="InterPro" id="IPR031691">
    <property type="entry name" value="LIAS_N"/>
</dbReference>
<comment type="similarity">
    <text evidence="11">Belongs to the radical SAM superfamily. Lipoyl synthase family.</text>
</comment>
<evidence type="ECO:0000256" key="3">
    <source>
        <dbReference type="ARBA" id="ARBA00022485"/>
    </source>
</evidence>
<feature type="binding site" evidence="11">
    <location>
        <position position="130"/>
    </location>
    <ligand>
        <name>[4Fe-4S] cluster</name>
        <dbReference type="ChEBI" id="CHEBI:49883"/>
        <label>1</label>
    </ligand>
</feature>
<evidence type="ECO:0000256" key="1">
    <source>
        <dbReference type="ARBA" id="ARBA00004173"/>
    </source>
</evidence>
<evidence type="ECO:0000313" key="15">
    <source>
        <dbReference type="Proteomes" id="UP000531561"/>
    </source>
</evidence>
<dbReference type="InterPro" id="IPR058240">
    <property type="entry name" value="rSAM_sf"/>
</dbReference>
<dbReference type="NCBIfam" id="TIGR00510">
    <property type="entry name" value="lipA"/>
    <property type="match status" value="1"/>
</dbReference>
<evidence type="ECO:0000256" key="5">
    <source>
        <dbReference type="ARBA" id="ARBA00022691"/>
    </source>
</evidence>
<sequence length="960" mass="105060">MASMVPRFRCLNAPPLRQASRNILAIPFTATRSLATETDASKPEPITKRRPTYFKDKINAVPSFSEFVGLPDKPLTPDDALELRTAMVGPPGKKRQITRLPEWLKTPIPDNSNYKKIKKDLRGLNLHTVCEEARCPNISDCWGGGDKSAATATIMLMGDTCTRGCRFCSVKTAKTPAPLDPHEPEHTAEALSRWGLGYVVLTSVDRDDLADGGARHFAETIMKIKQKKSSILVEALTGDYAGDLEMVKLVAESGLDVYAHNMETTEELTPFVRDRRAKYRQSLKVLDAAKKAKPSLITKTSIMLGLGETEEALWQTLRDLREVNVDVVTFGQYMRPTKRHMKVEEYITPEAFEMWRQRALDLGFLYCASGPLVRSSYKAGEAFIENVLKKRKGVTILTDEATGMAKATNEHSPPSPDAPFPAYHFYNNNSLKKSPIKMYLRLPLTSLILSTFTRSSFSQTSPSDPESYASHLLQECLQARSVPYSNATSPNWANLTTPFNLRLQYTPTAVTLPKTQEQVGNSVVCAASAGLKVQPRGGGHSYASFSIGGRNGSVVVDMSGFDEILVDRETYIAKIGAGQRLGNVALGIHAQGGRALPHGTCAGVGIGGHATHGGYGYDSRLWGLALDTIVGLDVILANGTFVHTSEAENADLWYALRGAADAFGIVTHFYMQTLAAPAEVTYFTANLSSTLSSAEKVSTAFLKTQDFVRKSPLLTPNISFGFNVNSAGGLAITGMCTFCDLVHFRDIVFPELVSGFDIDSRNITNLSWIDTLATLAAPDPLAQPLLNYNLHDTFYVKSLVTKNENPLTPEAVYAFFSYILSHQSPQIPYFSIINLYGAPGSAIDSGEISSSSHADMDALWVFQNYGYTPTHLPPWDSRITQVIEGMTNVVIDAQPKGNFSGYVNYVDPDLDAEEAAEMYYGNATYDRLLGIKTEVDSGFVFWNPQAIGNVGILPVGVGEE</sequence>
<dbReference type="GO" id="GO:0009249">
    <property type="term" value="P:protein lipoylation"/>
    <property type="evidence" value="ECO:0007669"/>
    <property type="project" value="UniProtKB-UniRule"/>
</dbReference>
<dbReference type="AlphaFoldDB" id="A0A8H6AJ80"/>
<keyword evidence="8 11" id="KW-0411">Iron-sulfur</keyword>
<dbReference type="GO" id="GO:0016992">
    <property type="term" value="F:lipoate synthase activity"/>
    <property type="evidence" value="ECO:0007669"/>
    <property type="project" value="UniProtKB-UniRule"/>
</dbReference>
<dbReference type="InterPro" id="IPR006638">
    <property type="entry name" value="Elp3/MiaA/NifB-like_rSAM"/>
</dbReference>
<comment type="caution">
    <text evidence="14">The sequence shown here is derived from an EMBL/GenBank/DDBJ whole genome shotgun (WGS) entry which is preliminary data.</text>
</comment>
<feature type="domain" description="Radical SAM core" evidence="13">
    <location>
        <begin position="144"/>
        <end position="365"/>
    </location>
</feature>
<evidence type="ECO:0000259" key="13">
    <source>
        <dbReference type="PROSITE" id="PS51918"/>
    </source>
</evidence>
<feature type="domain" description="FAD-binding PCMH-type" evidence="12">
    <location>
        <begin position="503"/>
        <end position="676"/>
    </location>
</feature>
<dbReference type="CDD" id="cd01335">
    <property type="entry name" value="Radical_SAM"/>
    <property type="match status" value="1"/>
</dbReference>
<keyword evidence="15" id="KW-1185">Reference proteome</keyword>
<dbReference type="Gene3D" id="3.30.465.10">
    <property type="match status" value="1"/>
</dbReference>
<comment type="pathway">
    <text evidence="11">Protein modification; protein lipoylation via endogenous pathway; protein N(6)-(lipoyl)lysine from octanoyl-[acyl-carrier-protein]: step 2/2.</text>
</comment>
<proteinExistence type="inferred from homology"/>
<accession>A0A8H6AJ80</accession>
<dbReference type="InterPro" id="IPR007197">
    <property type="entry name" value="rSAM"/>
</dbReference>
<dbReference type="SMART" id="SM00729">
    <property type="entry name" value="Elp3"/>
    <property type="match status" value="1"/>
</dbReference>
<dbReference type="EC" id="2.8.1.8" evidence="11"/>
<dbReference type="InterPro" id="IPR016166">
    <property type="entry name" value="FAD-bd_PCMH"/>
</dbReference>
<keyword evidence="6 11" id="KW-0479">Metal-binding</keyword>
<dbReference type="PROSITE" id="PS51387">
    <property type="entry name" value="FAD_PCMH"/>
    <property type="match status" value="1"/>
</dbReference>
<dbReference type="InterPro" id="IPR013785">
    <property type="entry name" value="Aldolase_TIM"/>
</dbReference>
<comment type="function">
    <text evidence="11">Catalyzes the radical-mediated insertion of two sulfur atoms into the C-6 and C-8 positions of the octanoyl moiety bound to the lipoyl domains of lipoate-dependent enzymes, thereby converting the octanoylated domains into lipoylated derivatives.</text>
</comment>
<dbReference type="InterPro" id="IPR016169">
    <property type="entry name" value="FAD-bd_PCMH_sub2"/>
</dbReference>
<dbReference type="UniPathway" id="UPA00538">
    <property type="reaction ID" value="UER00593"/>
</dbReference>
<dbReference type="InterPro" id="IPR003698">
    <property type="entry name" value="Lipoyl_synth"/>
</dbReference>
<evidence type="ECO:0000256" key="10">
    <source>
        <dbReference type="ARBA" id="ARBA00047326"/>
    </source>
</evidence>
<evidence type="ECO:0000256" key="9">
    <source>
        <dbReference type="ARBA" id="ARBA00023128"/>
    </source>
</evidence>
<dbReference type="SFLD" id="SFLDS00029">
    <property type="entry name" value="Radical_SAM"/>
    <property type="match status" value="1"/>
</dbReference>
<feature type="binding site" evidence="11">
    <location>
        <position position="141"/>
    </location>
    <ligand>
        <name>[4Fe-4S] cluster</name>
        <dbReference type="ChEBI" id="CHEBI:49883"/>
        <label>1</label>
    </ligand>
</feature>
<dbReference type="PROSITE" id="PS51918">
    <property type="entry name" value="RADICAL_SAM"/>
    <property type="match status" value="1"/>
</dbReference>
<dbReference type="OrthoDB" id="3231at2759"/>
<keyword evidence="4 11" id="KW-0808">Transferase</keyword>
<dbReference type="SFLD" id="SFLDF00271">
    <property type="entry name" value="lipoyl_synthase"/>
    <property type="match status" value="1"/>
</dbReference>
<comment type="cofactor">
    <cofactor evidence="11">
        <name>[4Fe-4S] cluster</name>
        <dbReference type="ChEBI" id="CHEBI:49883"/>
    </cofactor>
    <text evidence="11">Binds 2 [4Fe-4S] clusters per subunit. One cluster is coordinated with 3 cysteines and an exchangeable S-adenosyl-L-methionine.</text>
</comment>
<keyword evidence="5 11" id="KW-0949">S-adenosyl-L-methionine</keyword>
<dbReference type="RefSeq" id="XP_037187219.1">
    <property type="nucleotide sequence ID" value="XM_037337839.1"/>
</dbReference>
<dbReference type="EMBL" id="JABFCT010000026">
    <property type="protein sequence ID" value="KAF5868270.1"/>
    <property type="molecule type" value="Genomic_DNA"/>
</dbReference>
<dbReference type="GO" id="GO:0046872">
    <property type="term" value="F:metal ion binding"/>
    <property type="evidence" value="ECO:0007669"/>
    <property type="project" value="UniProtKB-KW"/>
</dbReference>
<dbReference type="SFLD" id="SFLDG01058">
    <property type="entry name" value="lipoyl_synthase_like"/>
    <property type="match status" value="1"/>
</dbReference>
<dbReference type="GO" id="GO:0005739">
    <property type="term" value="C:mitochondrion"/>
    <property type="evidence" value="ECO:0007669"/>
    <property type="project" value="UniProtKB-SubCell"/>
</dbReference>
<feature type="binding site" evidence="11">
    <location>
        <position position="135"/>
    </location>
    <ligand>
        <name>[4Fe-4S] cluster</name>
        <dbReference type="ChEBI" id="CHEBI:49883"/>
        <label>1</label>
    </ligand>
</feature>
<dbReference type="PANTHER" id="PTHR10949">
    <property type="entry name" value="LIPOYL SYNTHASE"/>
    <property type="match status" value="1"/>
</dbReference>
<name>A0A8H6AJ80_9HELO</name>
<dbReference type="GO" id="GO:0051539">
    <property type="term" value="F:4 iron, 4 sulfur cluster binding"/>
    <property type="evidence" value="ECO:0007669"/>
    <property type="project" value="UniProtKB-UniRule"/>
</dbReference>
<dbReference type="Gene3D" id="3.40.462.20">
    <property type="match status" value="1"/>
</dbReference>
<dbReference type="Gene3D" id="3.20.20.70">
    <property type="entry name" value="Aldolase class I"/>
    <property type="match status" value="1"/>
</dbReference>
<evidence type="ECO:0000256" key="2">
    <source>
        <dbReference type="ARBA" id="ARBA00005466"/>
    </source>
</evidence>
<dbReference type="SUPFAM" id="SSF56176">
    <property type="entry name" value="FAD-binding/transporter-associated domain-like"/>
    <property type="match status" value="1"/>
</dbReference>
<evidence type="ECO:0000256" key="7">
    <source>
        <dbReference type="ARBA" id="ARBA00023004"/>
    </source>
</evidence>
<dbReference type="Proteomes" id="UP000531561">
    <property type="component" value="Unassembled WGS sequence"/>
</dbReference>
<protein>
    <recommendedName>
        <fullName evidence="11">Lipoyl synthase, mitochondrial</fullName>
        <ecNumber evidence="11">2.8.1.8</ecNumber>
    </recommendedName>
    <alternativeName>
        <fullName evidence="11">Lipoate synthase</fullName>
        <shortName evidence="11">LS</shortName>
        <shortName evidence="11">Lip-syn</shortName>
    </alternativeName>
    <alternativeName>
        <fullName evidence="11">Lipoic acid synthase</fullName>
    </alternativeName>
</protein>
<keyword evidence="9 11" id="KW-0496">Mitochondrion</keyword>
<dbReference type="HAMAP" id="MF_00206">
    <property type="entry name" value="Lipoyl_synth"/>
    <property type="match status" value="1"/>
</dbReference>
<comment type="catalytic activity">
    <reaction evidence="10 11">
        <text>[[Fe-S] cluster scaffold protein carrying a second [4Fe-4S](2+) cluster] + N(6)-octanoyl-L-lysyl-[protein] + 2 oxidized [2Fe-2S]-[ferredoxin] + 2 S-adenosyl-L-methionine + 4 H(+) = [[Fe-S] cluster scaffold protein] + N(6)-[(R)-dihydrolipoyl]-L-lysyl-[protein] + 4 Fe(3+) + 2 hydrogen sulfide + 2 5'-deoxyadenosine + 2 L-methionine + 2 reduced [2Fe-2S]-[ferredoxin]</text>
        <dbReference type="Rhea" id="RHEA:16585"/>
        <dbReference type="Rhea" id="RHEA-COMP:9928"/>
        <dbReference type="Rhea" id="RHEA-COMP:10000"/>
        <dbReference type="Rhea" id="RHEA-COMP:10001"/>
        <dbReference type="Rhea" id="RHEA-COMP:10475"/>
        <dbReference type="Rhea" id="RHEA-COMP:14568"/>
        <dbReference type="Rhea" id="RHEA-COMP:14569"/>
        <dbReference type="ChEBI" id="CHEBI:15378"/>
        <dbReference type="ChEBI" id="CHEBI:17319"/>
        <dbReference type="ChEBI" id="CHEBI:29034"/>
        <dbReference type="ChEBI" id="CHEBI:29919"/>
        <dbReference type="ChEBI" id="CHEBI:33722"/>
        <dbReference type="ChEBI" id="CHEBI:33737"/>
        <dbReference type="ChEBI" id="CHEBI:33738"/>
        <dbReference type="ChEBI" id="CHEBI:57844"/>
        <dbReference type="ChEBI" id="CHEBI:59789"/>
        <dbReference type="ChEBI" id="CHEBI:78809"/>
        <dbReference type="ChEBI" id="CHEBI:83100"/>
        <dbReference type="EC" id="2.8.1.8"/>
    </reaction>
</comment>
<dbReference type="GO" id="GO:0071949">
    <property type="term" value="F:FAD binding"/>
    <property type="evidence" value="ECO:0007669"/>
    <property type="project" value="InterPro"/>
</dbReference>
<dbReference type="InterPro" id="IPR006094">
    <property type="entry name" value="Oxid_FAD_bind_N"/>
</dbReference>
<feature type="binding site" evidence="11">
    <location>
        <position position="376"/>
    </location>
    <ligand>
        <name>[4Fe-4S] cluster</name>
        <dbReference type="ChEBI" id="CHEBI:49883"/>
        <label>1</label>
    </ligand>
</feature>
<feature type="binding site" evidence="11">
    <location>
        <position position="168"/>
    </location>
    <ligand>
        <name>[4Fe-4S] cluster</name>
        <dbReference type="ChEBI" id="CHEBI:49883"/>
        <label>2</label>
        <note>4Fe-4S-S-AdoMet</note>
    </ligand>
</feature>
<evidence type="ECO:0000313" key="14">
    <source>
        <dbReference type="EMBL" id="KAF5868270.1"/>
    </source>
</evidence>
<comment type="subcellular location">
    <subcellularLocation>
        <location evidence="1 11">Mitochondrion</location>
    </subcellularLocation>
</comment>
<comment type="similarity">
    <text evidence="2">Belongs to the oxygen-dependent FAD-linked oxidoreductase family.</text>
</comment>
<evidence type="ECO:0000256" key="8">
    <source>
        <dbReference type="ARBA" id="ARBA00023014"/>
    </source>
</evidence>
<feature type="binding site" evidence="11">
    <location>
        <position position="161"/>
    </location>
    <ligand>
        <name>[4Fe-4S] cluster</name>
        <dbReference type="ChEBI" id="CHEBI:49883"/>
        <label>2</label>
        <note>4Fe-4S-S-AdoMet</note>
    </ligand>
</feature>
<keyword evidence="3 11" id="KW-0004">4Fe-4S</keyword>
<dbReference type="Pfam" id="PF04055">
    <property type="entry name" value="Radical_SAM"/>
    <property type="match status" value="1"/>
</dbReference>
<dbReference type="Pfam" id="PF08031">
    <property type="entry name" value="BBE"/>
    <property type="match status" value="1"/>
</dbReference>
<organism evidence="14 15">
    <name type="scientific">Botrytis fragariae</name>
    <dbReference type="NCBI Taxonomy" id="1964551"/>
    <lineage>
        <taxon>Eukaryota</taxon>
        <taxon>Fungi</taxon>
        <taxon>Dikarya</taxon>
        <taxon>Ascomycota</taxon>
        <taxon>Pezizomycotina</taxon>
        <taxon>Leotiomycetes</taxon>
        <taxon>Helotiales</taxon>
        <taxon>Sclerotiniaceae</taxon>
        <taxon>Botrytis</taxon>
    </lineage>
</organism>
<feature type="binding site" evidence="11">
    <location>
        <position position="165"/>
    </location>
    <ligand>
        <name>[4Fe-4S] cluster</name>
        <dbReference type="ChEBI" id="CHEBI:49883"/>
        <label>2</label>
        <note>4Fe-4S-S-AdoMet</note>
    </ligand>
</feature>
<keyword evidence="7 11" id="KW-0408">Iron</keyword>
<dbReference type="InterPro" id="IPR036318">
    <property type="entry name" value="FAD-bd_PCMH-like_sf"/>
</dbReference>
<reference evidence="14 15" key="1">
    <citation type="journal article" date="2020" name="Phytopathology">
        <title>A high-quality genome resource of Botrytis fragariae, a new and rapidly spreading fungal pathogen causing strawberry gray mold in the U.S.A.</title>
        <authorList>
            <person name="Wu Y."/>
            <person name="Saski C.A."/>
            <person name="Schnabel G."/>
            <person name="Xiao S."/>
            <person name="Hu M."/>
        </authorList>
    </citation>
    <scope>NUCLEOTIDE SEQUENCE [LARGE SCALE GENOMIC DNA]</scope>
    <source>
        <strain evidence="14 15">BVB16</strain>
    </source>
</reference>
<evidence type="ECO:0000256" key="4">
    <source>
        <dbReference type="ARBA" id="ARBA00022679"/>
    </source>
</evidence>
<dbReference type="NCBIfam" id="NF009544">
    <property type="entry name" value="PRK12928.1"/>
    <property type="match status" value="1"/>
</dbReference>
<dbReference type="GO" id="GO:0016491">
    <property type="term" value="F:oxidoreductase activity"/>
    <property type="evidence" value="ECO:0007669"/>
    <property type="project" value="InterPro"/>
</dbReference>
<dbReference type="SUPFAM" id="SSF102114">
    <property type="entry name" value="Radical SAM enzymes"/>
    <property type="match status" value="1"/>
</dbReference>
<dbReference type="Pfam" id="PF16881">
    <property type="entry name" value="LIAS_N"/>
    <property type="match status" value="1"/>
</dbReference>
<dbReference type="PANTHER" id="PTHR10949:SF0">
    <property type="entry name" value="LIPOYL SYNTHASE, MITOCHONDRIAL"/>
    <property type="match status" value="1"/>
</dbReference>
<evidence type="ECO:0000256" key="6">
    <source>
        <dbReference type="ARBA" id="ARBA00022723"/>
    </source>
</evidence>
<dbReference type="InterPro" id="IPR012951">
    <property type="entry name" value="BBE"/>
</dbReference>
<evidence type="ECO:0000256" key="11">
    <source>
        <dbReference type="HAMAP-Rule" id="MF_03123"/>
    </source>
</evidence>
<gene>
    <name evidence="14" type="ORF">Bfra_007467</name>
</gene>
<evidence type="ECO:0000259" key="12">
    <source>
        <dbReference type="PROSITE" id="PS51387"/>
    </source>
</evidence>